<evidence type="ECO:0000256" key="2">
    <source>
        <dbReference type="ARBA" id="ARBA00022448"/>
    </source>
</evidence>
<dbReference type="EMBL" id="JBHSRS010000077">
    <property type="protein sequence ID" value="MFC6282430.1"/>
    <property type="molecule type" value="Genomic_DNA"/>
</dbReference>
<keyword evidence="11" id="KW-1185">Reference proteome</keyword>
<dbReference type="InterPro" id="IPR052157">
    <property type="entry name" value="BCAA_transport_permease"/>
</dbReference>
<keyword evidence="7 9" id="KW-0472">Membrane</keyword>
<feature type="transmembrane region" description="Helical" evidence="9">
    <location>
        <begin position="229"/>
        <end position="248"/>
    </location>
</feature>
<evidence type="ECO:0000256" key="7">
    <source>
        <dbReference type="ARBA" id="ARBA00023136"/>
    </source>
</evidence>
<evidence type="ECO:0000256" key="4">
    <source>
        <dbReference type="ARBA" id="ARBA00022692"/>
    </source>
</evidence>
<feature type="transmembrane region" description="Helical" evidence="9">
    <location>
        <begin position="49"/>
        <end position="79"/>
    </location>
</feature>
<feature type="transmembrane region" description="Helical" evidence="9">
    <location>
        <begin position="91"/>
        <end position="114"/>
    </location>
</feature>
<evidence type="ECO:0000313" key="11">
    <source>
        <dbReference type="Proteomes" id="UP001596270"/>
    </source>
</evidence>
<comment type="similarity">
    <text evidence="8">Belongs to the binding-protein-dependent transport system permease family. LivHM subfamily.</text>
</comment>
<proteinExistence type="inferred from homology"/>
<name>A0ABW1TYK2_9BURK</name>
<feature type="transmembrane region" description="Helical" evidence="9">
    <location>
        <begin position="7"/>
        <end position="29"/>
    </location>
</feature>
<feature type="transmembrane region" description="Helical" evidence="9">
    <location>
        <begin position="190"/>
        <end position="209"/>
    </location>
</feature>
<reference evidence="11" key="1">
    <citation type="journal article" date="2019" name="Int. J. Syst. Evol. Microbiol.">
        <title>The Global Catalogue of Microorganisms (GCM) 10K type strain sequencing project: providing services to taxonomists for standard genome sequencing and annotation.</title>
        <authorList>
            <consortium name="The Broad Institute Genomics Platform"/>
            <consortium name="The Broad Institute Genome Sequencing Center for Infectious Disease"/>
            <person name="Wu L."/>
            <person name="Ma J."/>
        </authorList>
    </citation>
    <scope>NUCLEOTIDE SEQUENCE [LARGE SCALE GENOMIC DNA]</scope>
    <source>
        <strain evidence="11">CCUG 39402</strain>
    </source>
</reference>
<gene>
    <name evidence="10" type="ORF">ACFQND_14475</name>
</gene>
<comment type="caution">
    <text evidence="10">The sequence shown here is derived from an EMBL/GenBank/DDBJ whole genome shotgun (WGS) entry which is preliminary data.</text>
</comment>
<dbReference type="CDD" id="cd06582">
    <property type="entry name" value="TM_PBP1_LivH_like"/>
    <property type="match status" value="1"/>
</dbReference>
<dbReference type="PANTHER" id="PTHR11795">
    <property type="entry name" value="BRANCHED-CHAIN AMINO ACID TRANSPORT SYSTEM PERMEASE PROTEIN LIVH"/>
    <property type="match status" value="1"/>
</dbReference>
<dbReference type="Proteomes" id="UP001596270">
    <property type="component" value="Unassembled WGS sequence"/>
</dbReference>
<organism evidence="10 11">
    <name type="scientific">Polaromonas aquatica</name>
    <dbReference type="NCBI Taxonomy" id="332657"/>
    <lineage>
        <taxon>Bacteria</taxon>
        <taxon>Pseudomonadati</taxon>
        <taxon>Pseudomonadota</taxon>
        <taxon>Betaproteobacteria</taxon>
        <taxon>Burkholderiales</taxon>
        <taxon>Comamonadaceae</taxon>
        <taxon>Polaromonas</taxon>
    </lineage>
</organism>
<protein>
    <submittedName>
        <fullName evidence="10">Branched-chain amino acid ABC transporter permease</fullName>
    </submittedName>
</protein>
<keyword evidence="5" id="KW-0029">Amino-acid transport</keyword>
<dbReference type="PANTHER" id="PTHR11795:SF451">
    <property type="entry name" value="ABC TRANSPORTER PERMEASE PROTEIN"/>
    <property type="match status" value="1"/>
</dbReference>
<keyword evidence="6 9" id="KW-1133">Transmembrane helix</keyword>
<dbReference type="Pfam" id="PF02653">
    <property type="entry name" value="BPD_transp_2"/>
    <property type="match status" value="1"/>
</dbReference>
<evidence type="ECO:0000256" key="9">
    <source>
        <dbReference type="SAM" id="Phobius"/>
    </source>
</evidence>
<evidence type="ECO:0000256" key="8">
    <source>
        <dbReference type="ARBA" id="ARBA00037998"/>
    </source>
</evidence>
<keyword evidence="2" id="KW-0813">Transport</keyword>
<sequence length="290" mass="30789">MRYTLELVYSGVAIGAIYGLMAMAFAMTYKATGLLNFAQGELGMLIAYISWSISTALGSSTWALVGGALLSSIVLGLLIERFIMRKMIGQPVFSAVLVTVGLGVIITSVVLMIWGGEQQRVDVQYASDIVVFAGLRMRVSQIAVIVVLLLALALTHVFFRYSRFGIAMRAVAADARTASLMGISVSRVQAVAWATSSVLAGLAGLFFAVSFELSPSIFTLGLKSFPATVFGGLDAVIGSGASGIFIGVFENLVGGYVAPLLKEIAGFLMILVILMVRPFGMFGQKDIERV</sequence>
<feature type="transmembrane region" description="Helical" evidence="9">
    <location>
        <begin position="139"/>
        <end position="159"/>
    </location>
</feature>
<comment type="subcellular location">
    <subcellularLocation>
        <location evidence="1">Cell membrane</location>
        <topology evidence="1">Multi-pass membrane protein</topology>
    </subcellularLocation>
</comment>
<dbReference type="RefSeq" id="WP_377413995.1">
    <property type="nucleotide sequence ID" value="NZ_JBHSRS010000077.1"/>
</dbReference>
<evidence type="ECO:0000256" key="1">
    <source>
        <dbReference type="ARBA" id="ARBA00004651"/>
    </source>
</evidence>
<evidence type="ECO:0000256" key="5">
    <source>
        <dbReference type="ARBA" id="ARBA00022970"/>
    </source>
</evidence>
<keyword evidence="4 9" id="KW-0812">Transmembrane</keyword>
<accession>A0ABW1TYK2</accession>
<evidence type="ECO:0000313" key="10">
    <source>
        <dbReference type="EMBL" id="MFC6282430.1"/>
    </source>
</evidence>
<feature type="transmembrane region" description="Helical" evidence="9">
    <location>
        <begin position="260"/>
        <end position="280"/>
    </location>
</feature>
<evidence type="ECO:0000256" key="3">
    <source>
        <dbReference type="ARBA" id="ARBA00022475"/>
    </source>
</evidence>
<evidence type="ECO:0000256" key="6">
    <source>
        <dbReference type="ARBA" id="ARBA00022989"/>
    </source>
</evidence>
<dbReference type="InterPro" id="IPR001851">
    <property type="entry name" value="ABC_transp_permease"/>
</dbReference>
<keyword evidence="3" id="KW-1003">Cell membrane</keyword>